<dbReference type="Proteomes" id="UP000342249">
    <property type="component" value="Unassembled WGS sequence"/>
</dbReference>
<dbReference type="AlphaFoldDB" id="A0A5N7ILV0"/>
<comment type="caution">
    <text evidence="1">The sequence shown here is derived from an EMBL/GenBank/DDBJ whole genome shotgun (WGS) entry which is preliminary data.</text>
</comment>
<gene>
    <name evidence="1" type="ORF">E4V82_07295</name>
</gene>
<protein>
    <recommendedName>
        <fullName evidence="3">RES domain-containing protein</fullName>
    </recommendedName>
</protein>
<evidence type="ECO:0008006" key="3">
    <source>
        <dbReference type="Google" id="ProtNLM"/>
    </source>
</evidence>
<evidence type="ECO:0000313" key="2">
    <source>
        <dbReference type="Proteomes" id="UP000342249"/>
    </source>
</evidence>
<evidence type="ECO:0000313" key="1">
    <source>
        <dbReference type="EMBL" id="MPQ61916.1"/>
    </source>
</evidence>
<reference evidence="1 2" key="1">
    <citation type="journal article" date="2019" name="Lett. Appl. Microbiol.">
        <title>A case of 'blown pack' spoilage of vacuum-packaged pork likely associated with Clostridium estertheticum in Canada.</title>
        <authorList>
            <person name="Zhang P."/>
            <person name="Ward P."/>
            <person name="McMullen L.M."/>
            <person name="Yang X."/>
        </authorList>
    </citation>
    <scope>NUCLEOTIDE SEQUENCE [LARGE SCALE GENOMIC DNA]</scope>
    <source>
        <strain evidence="1 2">MA19</strain>
    </source>
</reference>
<dbReference type="EMBL" id="SPSF01000016">
    <property type="protein sequence ID" value="MPQ61916.1"/>
    <property type="molecule type" value="Genomic_DNA"/>
</dbReference>
<organism evidence="1 2">
    <name type="scientific">Clostridium estertheticum</name>
    <dbReference type="NCBI Taxonomy" id="238834"/>
    <lineage>
        <taxon>Bacteria</taxon>
        <taxon>Bacillati</taxon>
        <taxon>Bacillota</taxon>
        <taxon>Clostridia</taxon>
        <taxon>Eubacteriales</taxon>
        <taxon>Clostridiaceae</taxon>
        <taxon>Clostridium</taxon>
    </lineage>
</organism>
<proteinExistence type="predicted"/>
<sequence length="234" mass="27524">MCRTQRYSIPGLPSIYLGSSVYVCWEELDRPDKDEMQECKLLTKTNNYKILDFAFRPSKIAEIIRYELDVFNPDESDSRTIYLNNVLSSRVTLWPLIAACSIMVSDKNDSFKPEYIIPQLLLQWVRLKPDYKGIRYFSVMVDYSIQDYLCINYVFPAITYKQAGLCSNLMEMFKISETLTWKETSMYQHIDLGESSNSRFNIELIKGMKRGYHDTLFCRIEDVLDKMKTYDSNI</sequence>
<dbReference type="RefSeq" id="WP_152751622.1">
    <property type="nucleotide sequence ID" value="NZ_SPSE01000018.1"/>
</dbReference>
<name>A0A5N7ILV0_9CLOT</name>
<accession>A0A5N7ILV0</accession>